<feature type="domain" description="HTH tetR-type" evidence="3">
    <location>
        <begin position="10"/>
        <end position="70"/>
    </location>
</feature>
<dbReference type="Proteomes" id="UP000295565">
    <property type="component" value="Unassembled WGS sequence"/>
</dbReference>
<dbReference type="PANTHER" id="PTHR43479">
    <property type="entry name" value="ACREF/ENVCD OPERON REPRESSOR-RELATED"/>
    <property type="match status" value="1"/>
</dbReference>
<dbReference type="PROSITE" id="PS50977">
    <property type="entry name" value="HTH_TETR_2"/>
    <property type="match status" value="1"/>
</dbReference>
<dbReference type="InterPro" id="IPR009057">
    <property type="entry name" value="Homeodomain-like_sf"/>
</dbReference>
<name>A0A4R1J9N8_9GAMM</name>
<gene>
    <name evidence="4" type="ORF">EV690_2339</name>
</gene>
<dbReference type="InterPro" id="IPR023772">
    <property type="entry name" value="DNA-bd_HTH_TetR-type_CS"/>
</dbReference>
<evidence type="ECO:0000256" key="2">
    <source>
        <dbReference type="PROSITE-ProRule" id="PRU00335"/>
    </source>
</evidence>
<dbReference type="AlphaFoldDB" id="A0A4R1J9N8"/>
<dbReference type="PANTHER" id="PTHR43479:SF11">
    <property type="entry name" value="ACREF_ENVCD OPERON REPRESSOR-RELATED"/>
    <property type="match status" value="1"/>
</dbReference>
<accession>A0A4R1J9N8</accession>
<feature type="DNA-binding region" description="H-T-H motif" evidence="2">
    <location>
        <begin position="33"/>
        <end position="52"/>
    </location>
</feature>
<dbReference type="InterPro" id="IPR050624">
    <property type="entry name" value="HTH-type_Tx_Regulator"/>
</dbReference>
<dbReference type="GO" id="GO:0003677">
    <property type="term" value="F:DNA binding"/>
    <property type="evidence" value="ECO:0007669"/>
    <property type="project" value="UniProtKB-UniRule"/>
</dbReference>
<evidence type="ECO:0000313" key="4">
    <source>
        <dbReference type="EMBL" id="TCK47322.1"/>
    </source>
</evidence>
<dbReference type="SUPFAM" id="SSF48498">
    <property type="entry name" value="Tetracyclin repressor-like, C-terminal domain"/>
    <property type="match status" value="1"/>
</dbReference>
<dbReference type="InterPro" id="IPR036271">
    <property type="entry name" value="Tet_transcr_reg_TetR-rel_C_sf"/>
</dbReference>
<keyword evidence="5" id="KW-1185">Reference proteome</keyword>
<comment type="caution">
    <text evidence="4">The sequence shown here is derived from an EMBL/GenBank/DDBJ whole genome shotgun (WGS) entry which is preliminary data.</text>
</comment>
<keyword evidence="1 2" id="KW-0238">DNA-binding</keyword>
<dbReference type="Gene3D" id="1.10.357.10">
    <property type="entry name" value="Tetracycline Repressor, domain 2"/>
    <property type="match status" value="1"/>
</dbReference>
<organism evidence="4 5">
    <name type="scientific">Celerinatantimonas diazotrophica</name>
    <dbReference type="NCBI Taxonomy" id="412034"/>
    <lineage>
        <taxon>Bacteria</taxon>
        <taxon>Pseudomonadati</taxon>
        <taxon>Pseudomonadota</taxon>
        <taxon>Gammaproteobacteria</taxon>
        <taxon>Celerinatantimonadaceae</taxon>
        <taxon>Celerinatantimonas</taxon>
    </lineage>
</organism>
<dbReference type="PROSITE" id="PS01081">
    <property type="entry name" value="HTH_TETR_1"/>
    <property type="match status" value="1"/>
</dbReference>
<dbReference type="SUPFAM" id="SSF46689">
    <property type="entry name" value="Homeodomain-like"/>
    <property type="match status" value="1"/>
</dbReference>
<dbReference type="Pfam" id="PF00440">
    <property type="entry name" value="TetR_N"/>
    <property type="match status" value="1"/>
</dbReference>
<evidence type="ECO:0000313" key="5">
    <source>
        <dbReference type="Proteomes" id="UP000295565"/>
    </source>
</evidence>
<dbReference type="EMBL" id="SMGD01000014">
    <property type="protein sequence ID" value="TCK47322.1"/>
    <property type="molecule type" value="Genomic_DNA"/>
</dbReference>
<evidence type="ECO:0000259" key="3">
    <source>
        <dbReference type="PROSITE" id="PS50977"/>
    </source>
</evidence>
<evidence type="ECO:0000256" key="1">
    <source>
        <dbReference type="ARBA" id="ARBA00023125"/>
    </source>
</evidence>
<reference evidence="4 5" key="1">
    <citation type="submission" date="2019-03" db="EMBL/GenBank/DDBJ databases">
        <title>Genomic Encyclopedia of Type Strains, Phase IV (KMG-IV): sequencing the most valuable type-strain genomes for metagenomic binning, comparative biology and taxonomic classification.</title>
        <authorList>
            <person name="Goeker M."/>
        </authorList>
    </citation>
    <scope>NUCLEOTIDE SEQUENCE [LARGE SCALE GENOMIC DNA]</scope>
    <source>
        <strain evidence="4 5">DSM 18577</strain>
    </source>
</reference>
<dbReference type="InterPro" id="IPR001647">
    <property type="entry name" value="HTH_TetR"/>
</dbReference>
<dbReference type="PRINTS" id="PR00455">
    <property type="entry name" value="HTHTETR"/>
</dbReference>
<proteinExistence type="predicted"/>
<sequence length="212" mass="23735">MARRTKEDAQKTRQVILDTALELFGEHGITKTSLTDIATAAGVTRGAIYWHFKNKNELFINLWDEFCEPLSNLLDASINADEPNPINKLRSLFTTLFEDMATNQAQRQLFFILFSLDNASQDITEICRHTQLKYEEFLTDLENSVKNAVAQGQLAKSLDAKITANLIATTVNGCNLRIIQAQSAADAQKKVQTCKDIIHSLFNMLSQPSAIL</sequence>
<protein>
    <submittedName>
        <fullName evidence="4">TetR family transcriptional regulator</fullName>
    </submittedName>
</protein>